<dbReference type="EMBL" id="POWF01000010">
    <property type="protein sequence ID" value="PNQ72164.1"/>
    <property type="molecule type" value="Genomic_DNA"/>
</dbReference>
<dbReference type="Proteomes" id="UP000236641">
    <property type="component" value="Unassembled WGS sequence"/>
</dbReference>
<evidence type="ECO:0000313" key="2">
    <source>
        <dbReference type="Proteomes" id="UP000236641"/>
    </source>
</evidence>
<gene>
    <name evidence="1" type="ORF">C1T31_12620</name>
</gene>
<comment type="caution">
    <text evidence="1">The sequence shown here is derived from an EMBL/GenBank/DDBJ whole genome shotgun (WGS) entry which is preliminary data.</text>
</comment>
<sequence length="243" mass="28345">MLTTAIIHCSLNAKPKISIFNLARFLLRKSYGFSSQRNHSQTVSYKLKKYICLNKVILLLSVVLLGCKTASEKNGMELFQISKTKLENVSVILSSEELISHFGEPNEVIKNCRFYPNKSDDNKTSFDCWYYDNPNIGFAKFQNFTYLSFIEFEESSIQLINPKIILSSNTQLKDIKKVFPVAYNERRINTKTFSYKYDWVKINTESNLNPNILANTVELIFEDDRLKYFEFTWKPKDNTNKSQ</sequence>
<protein>
    <submittedName>
        <fullName evidence="1">Uncharacterized protein</fullName>
    </submittedName>
</protein>
<organism evidence="1 2">
    <name type="scientific">Hanstruepera neustonica</name>
    <dbReference type="NCBI Taxonomy" id="1445657"/>
    <lineage>
        <taxon>Bacteria</taxon>
        <taxon>Pseudomonadati</taxon>
        <taxon>Bacteroidota</taxon>
        <taxon>Flavobacteriia</taxon>
        <taxon>Flavobacteriales</taxon>
        <taxon>Flavobacteriaceae</taxon>
        <taxon>Hanstruepera</taxon>
    </lineage>
</organism>
<accession>A0A2K1DVW1</accession>
<keyword evidence="2" id="KW-1185">Reference proteome</keyword>
<reference evidence="1 2" key="1">
    <citation type="submission" date="2018-01" db="EMBL/GenBank/DDBJ databases">
        <title>The draft genome of Hanstruepera neustonica JCM19743.</title>
        <authorList>
            <person name="He R.-H."/>
            <person name="Du Z.-J."/>
        </authorList>
    </citation>
    <scope>NUCLEOTIDE SEQUENCE [LARGE SCALE GENOMIC DNA]</scope>
    <source>
        <strain evidence="1 2">JCM19743</strain>
    </source>
</reference>
<evidence type="ECO:0000313" key="1">
    <source>
        <dbReference type="EMBL" id="PNQ72164.1"/>
    </source>
</evidence>
<proteinExistence type="predicted"/>
<dbReference type="AlphaFoldDB" id="A0A2K1DVW1"/>
<name>A0A2K1DVW1_9FLAO</name>